<dbReference type="GO" id="GO:0016740">
    <property type="term" value="F:transferase activity"/>
    <property type="evidence" value="ECO:0007669"/>
    <property type="project" value="UniProtKB-KW"/>
</dbReference>
<keyword evidence="1" id="KW-0808">Transferase</keyword>
<dbReference type="Gene3D" id="3.40.50.2000">
    <property type="entry name" value="Glycogen Phosphorylase B"/>
    <property type="match status" value="2"/>
</dbReference>
<evidence type="ECO:0000313" key="1">
    <source>
        <dbReference type="EMBL" id="HGK29019.1"/>
    </source>
</evidence>
<dbReference type="Pfam" id="PF13692">
    <property type="entry name" value="Glyco_trans_1_4"/>
    <property type="match status" value="1"/>
</dbReference>
<accession>A0A7C4GJY7</accession>
<dbReference type="SUPFAM" id="SSF53756">
    <property type="entry name" value="UDP-Glycosyltransferase/glycogen phosphorylase"/>
    <property type="match status" value="1"/>
</dbReference>
<dbReference type="AlphaFoldDB" id="A0A7C4GJY7"/>
<reference evidence="1" key="1">
    <citation type="journal article" date="2020" name="mSystems">
        <title>Genome- and Community-Level Interaction Insights into Carbon Utilization and Element Cycling Functions of Hydrothermarchaeota in Hydrothermal Sediment.</title>
        <authorList>
            <person name="Zhou Z."/>
            <person name="Liu Y."/>
            <person name="Xu W."/>
            <person name="Pan J."/>
            <person name="Luo Z.H."/>
            <person name="Li M."/>
        </authorList>
    </citation>
    <scope>NUCLEOTIDE SEQUENCE [LARGE SCALE GENOMIC DNA]</scope>
    <source>
        <strain evidence="1">SpSt-488</strain>
    </source>
</reference>
<organism evidence="1">
    <name type="scientific">candidate division WOR-3 bacterium</name>
    <dbReference type="NCBI Taxonomy" id="2052148"/>
    <lineage>
        <taxon>Bacteria</taxon>
        <taxon>Bacteria division WOR-3</taxon>
    </lineage>
</organism>
<proteinExistence type="predicted"/>
<gene>
    <name evidence="1" type="ORF">ENS41_08770</name>
</gene>
<protein>
    <submittedName>
        <fullName evidence="1">Glycosyltransferase</fullName>
    </submittedName>
</protein>
<name>A0A7C4GJY7_UNCW3</name>
<comment type="caution">
    <text evidence="1">The sequence shown here is derived from an EMBL/GenBank/DDBJ whole genome shotgun (WGS) entry which is preliminary data.</text>
</comment>
<sequence>MTVKPVAYYAYDPVLNQDLRQGRVFRTESLDANRLFNLLRPKRMRQTPVLGRTASRLPRLLNHLMLPDAKAGWLPFASVAGRHIIDREHPAAILATAPPFTALLVGVRLKAHGHIPLVSDFRDPWPAGFTLPPGWQRGALRWIRSYVVRHSDLVLAVNKGTARAVGPDVHVLDNGFDPTDFEVPAARLEGLSVVHVGNLFENQARLLGFAEALQQVPRARLYLAGRVDPATEAVLRRNDRVVLSGVLPHREVCRLMKGADVLLYIGKPGQAVGIKLYEYLGARRPILVWGEPDSEAARLVMEHRAGVACMAEAGQVAEVLVRLSLSPQEFTSSSRDRFDRRVQARWLAERLEELVCS</sequence>
<dbReference type="EMBL" id="DSUT01000185">
    <property type="protein sequence ID" value="HGK29019.1"/>
    <property type="molecule type" value="Genomic_DNA"/>
</dbReference>